<name>A0A0A9FEN3_ARUDO</name>
<reference evidence="1" key="2">
    <citation type="journal article" date="2015" name="Data Brief">
        <title>Shoot transcriptome of the giant reed, Arundo donax.</title>
        <authorList>
            <person name="Barrero R.A."/>
            <person name="Guerrero F.D."/>
            <person name="Moolhuijzen P."/>
            <person name="Goolsby J.A."/>
            <person name="Tidwell J."/>
            <person name="Bellgard S.E."/>
            <person name="Bellgard M.I."/>
        </authorList>
    </citation>
    <scope>NUCLEOTIDE SEQUENCE</scope>
    <source>
        <tissue evidence="1">Shoot tissue taken approximately 20 cm above the soil surface</tissue>
    </source>
</reference>
<reference evidence="1" key="1">
    <citation type="submission" date="2014-09" db="EMBL/GenBank/DDBJ databases">
        <authorList>
            <person name="Magalhaes I.L.F."/>
            <person name="Oliveira U."/>
            <person name="Santos F.R."/>
            <person name="Vidigal T.H.D.A."/>
            <person name="Brescovit A.D."/>
            <person name="Santos A.J."/>
        </authorList>
    </citation>
    <scope>NUCLEOTIDE SEQUENCE</scope>
    <source>
        <tissue evidence="1">Shoot tissue taken approximately 20 cm above the soil surface</tissue>
    </source>
</reference>
<dbReference type="EMBL" id="GBRH01191183">
    <property type="protein sequence ID" value="JAE06713.1"/>
    <property type="molecule type" value="Transcribed_RNA"/>
</dbReference>
<protein>
    <submittedName>
        <fullName evidence="1">Uncharacterized protein</fullName>
    </submittedName>
</protein>
<proteinExistence type="predicted"/>
<accession>A0A0A9FEN3</accession>
<evidence type="ECO:0000313" key="1">
    <source>
        <dbReference type="EMBL" id="JAE06713.1"/>
    </source>
</evidence>
<dbReference type="AlphaFoldDB" id="A0A0A9FEN3"/>
<sequence length="48" mass="5288">MQAPSHPVRFNTGKNHLIQVICSLHGPSCITQTSNQLPKQPSVRLLPL</sequence>
<organism evidence="1">
    <name type="scientific">Arundo donax</name>
    <name type="common">Giant reed</name>
    <name type="synonym">Donax arundinaceus</name>
    <dbReference type="NCBI Taxonomy" id="35708"/>
    <lineage>
        <taxon>Eukaryota</taxon>
        <taxon>Viridiplantae</taxon>
        <taxon>Streptophyta</taxon>
        <taxon>Embryophyta</taxon>
        <taxon>Tracheophyta</taxon>
        <taxon>Spermatophyta</taxon>
        <taxon>Magnoliopsida</taxon>
        <taxon>Liliopsida</taxon>
        <taxon>Poales</taxon>
        <taxon>Poaceae</taxon>
        <taxon>PACMAD clade</taxon>
        <taxon>Arundinoideae</taxon>
        <taxon>Arundineae</taxon>
        <taxon>Arundo</taxon>
    </lineage>
</organism>